<dbReference type="EMBL" id="QBMN01000228">
    <property type="protein sequence ID" value="PZO33976.1"/>
    <property type="molecule type" value="Genomic_DNA"/>
</dbReference>
<dbReference type="AlphaFoldDB" id="A0A2W4VN96"/>
<evidence type="ECO:0000313" key="1">
    <source>
        <dbReference type="EMBL" id="PZO33976.1"/>
    </source>
</evidence>
<evidence type="ECO:0000313" key="2">
    <source>
        <dbReference type="Proteomes" id="UP000249081"/>
    </source>
</evidence>
<name>A0A2W4VN96_9CYAN</name>
<reference evidence="1 2" key="2">
    <citation type="submission" date="2018-06" db="EMBL/GenBank/DDBJ databases">
        <title>Metagenomic assembly of (sub)arctic Cyanobacteria and their associated microbiome from non-axenic cultures.</title>
        <authorList>
            <person name="Baurain D."/>
        </authorList>
    </citation>
    <scope>NUCLEOTIDE SEQUENCE [LARGE SCALE GENOMIC DNA]</scope>
    <source>
        <strain evidence="1">ULC041bin1</strain>
    </source>
</reference>
<reference evidence="2" key="1">
    <citation type="submission" date="2018-04" db="EMBL/GenBank/DDBJ databases">
        <authorList>
            <person name="Cornet L."/>
        </authorList>
    </citation>
    <scope>NUCLEOTIDE SEQUENCE [LARGE SCALE GENOMIC DNA]</scope>
</reference>
<comment type="caution">
    <text evidence="1">The sequence shown here is derived from an EMBL/GenBank/DDBJ whole genome shotgun (WGS) entry which is preliminary data.</text>
</comment>
<proteinExistence type="predicted"/>
<organism evidence="1 2">
    <name type="scientific">Shackletoniella antarctica</name>
    <dbReference type="NCBI Taxonomy" id="268115"/>
    <lineage>
        <taxon>Bacteria</taxon>
        <taxon>Bacillati</taxon>
        <taxon>Cyanobacteriota</taxon>
        <taxon>Cyanophyceae</taxon>
        <taxon>Oculatellales</taxon>
        <taxon>Oculatellaceae</taxon>
        <taxon>Shackletoniella</taxon>
    </lineage>
</organism>
<dbReference type="Proteomes" id="UP000249081">
    <property type="component" value="Unassembled WGS sequence"/>
</dbReference>
<accession>A0A2W4VN96</accession>
<sequence length="132" mass="14476">MGTERINLVADDIGGTQLRFAGAKYFYGNGAVGKIIGVKPTTDEDTAKNKLKLKTTDYKKYLVRLVAICAGNIAGIGNQSQRDKKFNITFYCHPDRADNAMLELPGKSVDRGAGAGRLTIQSVHRPRRVTYL</sequence>
<gene>
    <name evidence="1" type="ORF">DCF17_21240</name>
</gene>
<protein>
    <submittedName>
        <fullName evidence="1">Uncharacterized protein</fullName>
    </submittedName>
</protein>